<evidence type="ECO:0000313" key="1">
    <source>
        <dbReference type="EMBL" id="CAG8493404.1"/>
    </source>
</evidence>
<evidence type="ECO:0000313" key="2">
    <source>
        <dbReference type="Proteomes" id="UP000789405"/>
    </source>
</evidence>
<comment type="caution">
    <text evidence="1">The sequence shown here is derived from an EMBL/GenBank/DDBJ whole genome shotgun (WGS) entry which is preliminary data.</text>
</comment>
<dbReference type="Proteomes" id="UP000789405">
    <property type="component" value="Unassembled WGS sequence"/>
</dbReference>
<name>A0A9N8ZF95_9GLOM</name>
<feature type="non-terminal residue" evidence="1">
    <location>
        <position position="62"/>
    </location>
</feature>
<dbReference type="AlphaFoldDB" id="A0A9N8ZF95"/>
<organism evidence="1 2">
    <name type="scientific">Dentiscutata erythropus</name>
    <dbReference type="NCBI Taxonomy" id="1348616"/>
    <lineage>
        <taxon>Eukaryota</taxon>
        <taxon>Fungi</taxon>
        <taxon>Fungi incertae sedis</taxon>
        <taxon>Mucoromycota</taxon>
        <taxon>Glomeromycotina</taxon>
        <taxon>Glomeromycetes</taxon>
        <taxon>Diversisporales</taxon>
        <taxon>Gigasporaceae</taxon>
        <taxon>Dentiscutata</taxon>
    </lineage>
</organism>
<accession>A0A9N8ZF95</accession>
<protein>
    <submittedName>
        <fullName evidence="1">1575_t:CDS:1</fullName>
    </submittedName>
</protein>
<gene>
    <name evidence="1" type="ORF">DERYTH_LOCUS2530</name>
</gene>
<proteinExistence type="predicted"/>
<keyword evidence="2" id="KW-1185">Reference proteome</keyword>
<reference evidence="1" key="1">
    <citation type="submission" date="2021-06" db="EMBL/GenBank/DDBJ databases">
        <authorList>
            <person name="Kallberg Y."/>
            <person name="Tangrot J."/>
            <person name="Rosling A."/>
        </authorList>
    </citation>
    <scope>NUCLEOTIDE SEQUENCE</scope>
    <source>
        <strain evidence="1">MA453B</strain>
    </source>
</reference>
<dbReference type="EMBL" id="CAJVPY010000817">
    <property type="protein sequence ID" value="CAG8493404.1"/>
    <property type="molecule type" value="Genomic_DNA"/>
</dbReference>
<sequence length="62" mass="7051">HVISVLSLGYVTLDHDKLYRGYIVGLSWVKLCGRLLLPPLLLLIPPNRPPNHVPRLLRTEIT</sequence>